<dbReference type="AlphaFoldDB" id="A0A1M7HKX7"/>
<organism evidence="2 3">
    <name type="scientific">Vreelandella subglaciescola</name>
    <dbReference type="NCBI Taxonomy" id="29571"/>
    <lineage>
        <taxon>Bacteria</taxon>
        <taxon>Pseudomonadati</taxon>
        <taxon>Pseudomonadota</taxon>
        <taxon>Gammaproteobacteria</taxon>
        <taxon>Oceanospirillales</taxon>
        <taxon>Halomonadaceae</taxon>
        <taxon>Vreelandella</taxon>
    </lineage>
</organism>
<reference evidence="2 3" key="1">
    <citation type="submission" date="2016-11" db="EMBL/GenBank/DDBJ databases">
        <authorList>
            <person name="Jaros S."/>
            <person name="Januszkiewicz K."/>
            <person name="Wedrychowicz H."/>
        </authorList>
    </citation>
    <scope>NUCLEOTIDE SEQUENCE [LARGE SCALE GENOMIC DNA]</scope>
    <source>
        <strain evidence="2 3">ACAM 12</strain>
    </source>
</reference>
<evidence type="ECO:0000313" key="3">
    <source>
        <dbReference type="Proteomes" id="UP000190911"/>
    </source>
</evidence>
<evidence type="ECO:0000259" key="1">
    <source>
        <dbReference type="Pfam" id="PF12146"/>
    </source>
</evidence>
<dbReference type="Pfam" id="PF12146">
    <property type="entry name" value="Hydrolase_4"/>
    <property type="match status" value="1"/>
</dbReference>
<name>A0A1M7HKX7_9GAMM</name>
<gene>
    <name evidence="2" type="ORF">SAMN05878437_2200</name>
</gene>
<keyword evidence="2" id="KW-0378">Hydrolase</keyword>
<sequence length="309" mass="33178">MKYAIGFTLIAVIGLAVATALLIVFGGPAAPPPVKSINAPFKQVDYSNLPPLTHYAARDDAVLGFRFYPPDGATKGSVVLLHGSSADSRSMHPLAEAYATAGYGAYALDVRGHGQSGTKGDIGYIGQLEDDLEDFTRAAEPATPSTLAGFSSGGGFALRVAGGKRQRLFTHYLLLSPFISQDAPTYRDNSGGWTRLGLPRYIAITLLNGVGIKYFNHLPVMRFALDDAASKTLTPEYSFALAQNYRPKRDYEKTIRSVSRPLCIVAGRDDEAFHADRFDDVFNAAGNDVPITLVPGINHIGLTLEPKAI</sequence>
<dbReference type="STRING" id="29571.SAMN05878437_2200"/>
<proteinExistence type="predicted"/>
<dbReference type="Proteomes" id="UP000190911">
    <property type="component" value="Chromosome I"/>
</dbReference>
<dbReference type="OrthoDB" id="9808398at2"/>
<dbReference type="Gene3D" id="3.40.50.1820">
    <property type="entry name" value="alpha/beta hydrolase"/>
    <property type="match status" value="1"/>
</dbReference>
<evidence type="ECO:0000313" key="2">
    <source>
        <dbReference type="EMBL" id="SHM29124.1"/>
    </source>
</evidence>
<dbReference type="PANTHER" id="PTHR11614">
    <property type="entry name" value="PHOSPHOLIPASE-RELATED"/>
    <property type="match status" value="1"/>
</dbReference>
<keyword evidence="3" id="KW-1185">Reference proteome</keyword>
<dbReference type="InParanoid" id="A0A1M7HKX7"/>
<dbReference type="SUPFAM" id="SSF53474">
    <property type="entry name" value="alpha/beta-Hydrolases"/>
    <property type="match status" value="1"/>
</dbReference>
<dbReference type="GO" id="GO:0016787">
    <property type="term" value="F:hydrolase activity"/>
    <property type="evidence" value="ECO:0007669"/>
    <property type="project" value="UniProtKB-KW"/>
</dbReference>
<dbReference type="InterPro" id="IPR029058">
    <property type="entry name" value="AB_hydrolase_fold"/>
</dbReference>
<protein>
    <submittedName>
        <fullName evidence="2">Lysophospholipase, alpha-beta hydrolase superfamily</fullName>
    </submittedName>
</protein>
<feature type="domain" description="Serine aminopeptidase S33" evidence="1">
    <location>
        <begin position="74"/>
        <end position="299"/>
    </location>
</feature>
<accession>A0A1M7HKX7</accession>
<dbReference type="InterPro" id="IPR051044">
    <property type="entry name" value="MAG_DAG_Lipase"/>
</dbReference>
<dbReference type="InterPro" id="IPR022742">
    <property type="entry name" value="Hydrolase_4"/>
</dbReference>
<dbReference type="EMBL" id="LT670847">
    <property type="protein sequence ID" value="SHM29124.1"/>
    <property type="molecule type" value="Genomic_DNA"/>
</dbReference>
<dbReference type="RefSeq" id="WP_079553613.1">
    <property type="nucleotide sequence ID" value="NZ_LT670847.1"/>
</dbReference>